<keyword evidence="3" id="KW-0430">Lectin</keyword>
<evidence type="ECO:0000256" key="3">
    <source>
        <dbReference type="ARBA" id="ARBA00023035"/>
    </source>
</evidence>
<reference evidence="6 8" key="1">
    <citation type="submission" date="2019-12" db="EMBL/GenBank/DDBJ databases">
        <authorList>
            <person name="Scholz U."/>
            <person name="Mascher M."/>
            <person name="Fiebig A."/>
        </authorList>
    </citation>
    <scope>NUCLEOTIDE SEQUENCE</scope>
</reference>
<dbReference type="CDD" id="cd00028">
    <property type="entry name" value="B_lectin"/>
    <property type="match status" value="1"/>
</dbReference>
<dbReference type="EMBL" id="LR743589">
    <property type="protein sequence ID" value="CAA2616851.1"/>
    <property type="molecule type" value="Genomic_DNA"/>
</dbReference>
<dbReference type="SMART" id="SM00108">
    <property type="entry name" value="B_lectin"/>
    <property type="match status" value="1"/>
</dbReference>
<evidence type="ECO:0000256" key="4">
    <source>
        <dbReference type="SAM" id="SignalP"/>
    </source>
</evidence>
<dbReference type="EMBL" id="CACRZD030000002">
    <property type="protein sequence ID" value="CAA6656524.1"/>
    <property type="molecule type" value="Genomic_DNA"/>
</dbReference>
<evidence type="ECO:0000256" key="1">
    <source>
        <dbReference type="ARBA" id="ARBA00022546"/>
    </source>
</evidence>
<dbReference type="GO" id="GO:0005537">
    <property type="term" value="F:D-mannose binding"/>
    <property type="evidence" value="ECO:0007669"/>
    <property type="project" value="UniProtKB-KW"/>
</dbReference>
<gene>
    <name evidence="6" type="ORF">SI7747_02003064</name>
    <name evidence="7" type="ORF">SI7747_UN021870</name>
</gene>
<evidence type="ECO:0000259" key="5">
    <source>
        <dbReference type="PROSITE" id="PS50927"/>
    </source>
</evidence>
<dbReference type="AlphaFoldDB" id="A0A7I8IGV5"/>
<dbReference type="Gene3D" id="2.90.10.10">
    <property type="entry name" value="Bulb-type lectin domain"/>
    <property type="match status" value="1"/>
</dbReference>
<protein>
    <recommendedName>
        <fullName evidence="5">Bulb-type lectin domain-containing protein</fullName>
    </recommendedName>
</protein>
<dbReference type="EMBL" id="CACRZD030000345">
    <property type="protein sequence ID" value="CAA6675528.1"/>
    <property type="molecule type" value="Genomic_DNA"/>
</dbReference>
<dbReference type="GO" id="GO:0051707">
    <property type="term" value="P:response to other organism"/>
    <property type="evidence" value="ECO:0007669"/>
    <property type="project" value="UniProtKB-ARBA"/>
</dbReference>
<evidence type="ECO:0000256" key="2">
    <source>
        <dbReference type="ARBA" id="ARBA00022737"/>
    </source>
</evidence>
<dbReference type="Proteomes" id="UP001189122">
    <property type="component" value="Unassembled WGS sequence"/>
</dbReference>
<keyword evidence="2" id="KW-0677">Repeat</keyword>
<dbReference type="InterPro" id="IPR036426">
    <property type="entry name" value="Bulb-type_lectin_dom_sf"/>
</dbReference>
<dbReference type="SUPFAM" id="SSF51110">
    <property type="entry name" value="alpha-D-mannose-specific plant lectins"/>
    <property type="match status" value="1"/>
</dbReference>
<evidence type="ECO:0000313" key="8">
    <source>
        <dbReference type="Proteomes" id="UP001189122"/>
    </source>
</evidence>
<keyword evidence="1" id="KW-0348">Hemagglutinin</keyword>
<feature type="chain" id="PRO_5029610405" description="Bulb-type lectin domain-containing protein" evidence="4">
    <location>
        <begin position="25"/>
        <end position="159"/>
    </location>
</feature>
<evidence type="ECO:0000313" key="6">
    <source>
        <dbReference type="EMBL" id="CAA2616851.1"/>
    </source>
</evidence>
<sequence length="159" mass="17005">MVARNIISLLLLILPFLLLSPCSAKSELDGGESLVAPGYLENGRFTLRMQLNCNLVLRYDSVVVWCSGTAGRGTDCRATMQGNGNFVIRSGSTKVWETNSAGAIGTYVLVLKDNGNLVIYKGQGQIIWERGTRACTAVPTMAPLKNASSIPADVATIKP</sequence>
<keyword evidence="8" id="KW-1185">Reference proteome</keyword>
<evidence type="ECO:0000313" key="7">
    <source>
        <dbReference type="EMBL" id="CAA6675528.1"/>
    </source>
</evidence>
<organism evidence="6">
    <name type="scientific">Spirodela intermedia</name>
    <name type="common">Intermediate duckweed</name>
    <dbReference type="NCBI Taxonomy" id="51605"/>
    <lineage>
        <taxon>Eukaryota</taxon>
        <taxon>Viridiplantae</taxon>
        <taxon>Streptophyta</taxon>
        <taxon>Embryophyta</taxon>
        <taxon>Tracheophyta</taxon>
        <taxon>Spermatophyta</taxon>
        <taxon>Magnoliopsida</taxon>
        <taxon>Liliopsida</taxon>
        <taxon>Araceae</taxon>
        <taxon>Lemnoideae</taxon>
        <taxon>Spirodela</taxon>
    </lineage>
</organism>
<dbReference type="InterPro" id="IPR001480">
    <property type="entry name" value="Bulb-type_lectin_dom"/>
</dbReference>
<proteinExistence type="predicted"/>
<feature type="signal peptide" evidence="4">
    <location>
        <begin position="1"/>
        <end position="24"/>
    </location>
</feature>
<keyword evidence="3" id="KW-0465">Mannose-binding</keyword>
<feature type="domain" description="Bulb-type lectin" evidence="5">
    <location>
        <begin position="19"/>
        <end position="132"/>
    </location>
</feature>
<dbReference type="PROSITE" id="PS50927">
    <property type="entry name" value="BULB_LECTIN"/>
    <property type="match status" value="1"/>
</dbReference>
<keyword evidence="4" id="KW-0732">Signal</keyword>
<name>A0A7I8IGV5_SPIIN</name>
<accession>A0A7I8IGV5</accession>